<reference evidence="3" key="1">
    <citation type="submission" date="2016-11" db="EMBL/GenBank/DDBJ databases">
        <authorList>
            <person name="Varghese N."/>
            <person name="Submissions S."/>
        </authorList>
    </citation>
    <scope>NUCLEOTIDE SEQUENCE [LARGE SCALE GENOMIC DNA]</scope>
    <source>
        <strain evidence="3">DSM 15449</strain>
    </source>
</reference>
<evidence type="ECO:0000313" key="3">
    <source>
        <dbReference type="Proteomes" id="UP000183954"/>
    </source>
</evidence>
<dbReference type="GO" id="GO:0003677">
    <property type="term" value="F:DNA binding"/>
    <property type="evidence" value="ECO:0007669"/>
    <property type="project" value="UniProtKB-KW"/>
</dbReference>
<dbReference type="FunFam" id="1.10.10.10:FF:000164">
    <property type="entry name" value="Transcriptional regulator, Rrf2 family"/>
    <property type="match status" value="1"/>
</dbReference>
<dbReference type="InterPro" id="IPR000944">
    <property type="entry name" value="Tscrpt_reg_Rrf2"/>
</dbReference>
<dbReference type="PROSITE" id="PS01332">
    <property type="entry name" value="HTH_RRF2_1"/>
    <property type="match status" value="1"/>
</dbReference>
<evidence type="ECO:0000256" key="1">
    <source>
        <dbReference type="ARBA" id="ARBA00023125"/>
    </source>
</evidence>
<dbReference type="SUPFAM" id="SSF46785">
    <property type="entry name" value="Winged helix' DNA-binding domain"/>
    <property type="match status" value="1"/>
</dbReference>
<dbReference type="STRING" id="1121420.SAMN02746098_02864"/>
<proteinExistence type="predicted"/>
<dbReference type="PANTHER" id="PTHR33221">
    <property type="entry name" value="WINGED HELIX-TURN-HELIX TRANSCRIPTIONAL REGULATOR, RRF2 FAMILY"/>
    <property type="match status" value="1"/>
</dbReference>
<dbReference type="InterPro" id="IPR036390">
    <property type="entry name" value="WH_DNA-bd_sf"/>
</dbReference>
<dbReference type="Proteomes" id="UP000183954">
    <property type="component" value="Unassembled WGS sequence"/>
</dbReference>
<sequence>MLKLSTKGRYGVKAMFDLAQHMGEGPTSLKSIAERQGISEHYLEQLVSGLRKAGLVKSVRGAQGGYLLGREPDKIKIGDIIRVLEGPIAPTDCVSEEDPEICSKAEFCVTRAIWEKVRDSIADVLDSITLETMLEDAKKIESERNLYMYYI</sequence>
<keyword evidence="1" id="KW-0238">DNA-binding</keyword>
<organism evidence="2 3">
    <name type="scientific">Desulfosporosinus lacus DSM 15449</name>
    <dbReference type="NCBI Taxonomy" id="1121420"/>
    <lineage>
        <taxon>Bacteria</taxon>
        <taxon>Bacillati</taxon>
        <taxon>Bacillota</taxon>
        <taxon>Clostridia</taxon>
        <taxon>Eubacteriales</taxon>
        <taxon>Desulfitobacteriaceae</taxon>
        <taxon>Desulfosporosinus</taxon>
    </lineage>
</organism>
<dbReference type="InterPro" id="IPR036388">
    <property type="entry name" value="WH-like_DNA-bd_sf"/>
</dbReference>
<evidence type="ECO:0000313" key="2">
    <source>
        <dbReference type="EMBL" id="SHI18114.1"/>
    </source>
</evidence>
<dbReference type="PROSITE" id="PS51197">
    <property type="entry name" value="HTH_RRF2_2"/>
    <property type="match status" value="1"/>
</dbReference>
<dbReference type="EMBL" id="FQXJ01000009">
    <property type="protein sequence ID" value="SHI18114.1"/>
    <property type="molecule type" value="Genomic_DNA"/>
</dbReference>
<dbReference type="Gene3D" id="1.10.10.10">
    <property type="entry name" value="Winged helix-like DNA-binding domain superfamily/Winged helix DNA-binding domain"/>
    <property type="match status" value="1"/>
</dbReference>
<dbReference type="AlphaFoldDB" id="A0A1M5Z1V4"/>
<name>A0A1M5Z1V4_9FIRM</name>
<dbReference type="GO" id="GO:0005829">
    <property type="term" value="C:cytosol"/>
    <property type="evidence" value="ECO:0007669"/>
    <property type="project" value="TreeGrafter"/>
</dbReference>
<dbReference type="InterPro" id="IPR030489">
    <property type="entry name" value="TR_Rrf2-type_CS"/>
</dbReference>
<dbReference type="PANTHER" id="PTHR33221:SF5">
    <property type="entry name" value="HTH-TYPE TRANSCRIPTIONAL REGULATOR ISCR"/>
    <property type="match status" value="1"/>
</dbReference>
<gene>
    <name evidence="2" type="ORF">SAMN02746098_02864</name>
</gene>
<protein>
    <submittedName>
        <fullName evidence="2">Transcriptional regulator, BadM/Rrf2 family</fullName>
    </submittedName>
</protein>
<dbReference type="Pfam" id="PF02082">
    <property type="entry name" value="Rrf2"/>
    <property type="match status" value="1"/>
</dbReference>
<accession>A0A1M5Z1V4</accession>
<dbReference type="GO" id="GO:0003700">
    <property type="term" value="F:DNA-binding transcription factor activity"/>
    <property type="evidence" value="ECO:0007669"/>
    <property type="project" value="TreeGrafter"/>
</dbReference>
<dbReference type="NCBIfam" id="TIGR00738">
    <property type="entry name" value="rrf2_super"/>
    <property type="match status" value="1"/>
</dbReference>
<keyword evidence="3" id="KW-1185">Reference proteome</keyword>